<dbReference type="InterPro" id="IPR006157">
    <property type="entry name" value="FolB_dom"/>
</dbReference>
<sequence>MIKLLASVTGPHEAGIVLEGGADLVDLKDPAKGALGAVSPQVLAETMDMVGGRRPVSAVAGDLPVLPDVVREAVEARVAADFVKIGLFPASRDARLAVIEALRPLANRTGLIAVFFADGDPDFSLLPVLAEAGFRGAMIDTIGKSSGRLMAHLSMTALGDFVRHARDLGLMSGLAGSLEPPDVPRLAVLRPDYLGFRGALTTGARDAPVDIAAVRTIRALLPASEASDHGVEPVAGRGDRILVRDFTVPMEIGAYDHERGRTQKVRFSVEAEIAPIGADARSMADIYSYDLILDAIRALAARGHTDLVETLAVELAETVLADARIREVTVRVEKLELGPEAVGIELTRRRAGGR</sequence>
<dbReference type="AlphaFoldDB" id="Q1YFW6"/>
<accession>Q1YFW6</accession>
<keyword evidence="7" id="KW-0289">Folate biosynthesis</keyword>
<name>Q1YFW6_AURMS</name>
<dbReference type="EC" id="4.2.3.153" evidence="5"/>
<gene>
    <name evidence="14" type="ORF">SI859A1_03062</name>
</gene>
<evidence type="ECO:0000256" key="10">
    <source>
        <dbReference type="ARBA" id="ARBA00032523"/>
    </source>
</evidence>
<dbReference type="GO" id="GO:0004150">
    <property type="term" value="F:dihydroneopterin aldolase activity"/>
    <property type="evidence" value="ECO:0007669"/>
    <property type="project" value="UniProtKB-EC"/>
</dbReference>
<dbReference type="Gene3D" id="3.30.1130.10">
    <property type="match status" value="1"/>
</dbReference>
<evidence type="ECO:0000256" key="1">
    <source>
        <dbReference type="ARBA" id="ARBA00001353"/>
    </source>
</evidence>
<keyword evidence="15" id="KW-1185">Reference proteome</keyword>
<evidence type="ECO:0000256" key="2">
    <source>
        <dbReference type="ARBA" id="ARBA00003810"/>
    </source>
</evidence>
<proteinExistence type="inferred from homology"/>
<dbReference type="SUPFAM" id="SSF55620">
    <property type="entry name" value="Tetrahydrobiopterin biosynthesis enzymes-like"/>
    <property type="match status" value="1"/>
</dbReference>
<organism evidence="14 15">
    <name type="scientific">Aurantimonas manganoxydans (strain ATCC BAA-1229 / DSM 21871 / SI85-9A1)</name>
    <dbReference type="NCBI Taxonomy" id="287752"/>
    <lineage>
        <taxon>Bacteria</taxon>
        <taxon>Pseudomonadati</taxon>
        <taxon>Pseudomonadota</taxon>
        <taxon>Alphaproteobacteria</taxon>
        <taxon>Hyphomicrobiales</taxon>
        <taxon>Aurantimonadaceae</taxon>
        <taxon>Aurantimonas</taxon>
    </lineage>
</organism>
<feature type="domain" description="Dihydroneopterin aldolase/epimerase" evidence="13">
    <location>
        <begin position="241"/>
        <end position="348"/>
    </location>
</feature>
<evidence type="ECO:0000256" key="3">
    <source>
        <dbReference type="ARBA" id="ARBA00005013"/>
    </source>
</evidence>
<comment type="catalytic activity">
    <reaction evidence="1">
        <text>7,8-dihydroneopterin = 6-hydroxymethyl-7,8-dihydropterin + glycolaldehyde</text>
        <dbReference type="Rhea" id="RHEA:10540"/>
        <dbReference type="ChEBI" id="CHEBI:17001"/>
        <dbReference type="ChEBI" id="CHEBI:17071"/>
        <dbReference type="ChEBI" id="CHEBI:44841"/>
        <dbReference type="EC" id="4.1.2.25"/>
    </reaction>
</comment>
<dbReference type="Pfam" id="PF02152">
    <property type="entry name" value="FolB"/>
    <property type="match status" value="1"/>
</dbReference>
<dbReference type="PANTHER" id="PTHR42844">
    <property type="entry name" value="DIHYDRONEOPTERIN ALDOLASE 1-RELATED"/>
    <property type="match status" value="1"/>
</dbReference>
<dbReference type="InterPro" id="IPR006156">
    <property type="entry name" value="Dihydroneopterin_aldolase"/>
</dbReference>
<comment type="function">
    <text evidence="2">Catalyzes the formation of 4-(hydroxymethyl)-2-furancarboxaldehyde phosphate (4-HFC-P) from two molecules of glyceraldehyde-3-P (GA-3-P).</text>
</comment>
<comment type="caution">
    <text evidence="14">The sequence shown here is derived from an EMBL/GenBank/DDBJ whole genome shotgun (WGS) entry which is preliminary data.</text>
</comment>
<dbReference type="GO" id="GO:0005737">
    <property type="term" value="C:cytoplasm"/>
    <property type="evidence" value="ECO:0007669"/>
    <property type="project" value="TreeGrafter"/>
</dbReference>
<dbReference type="EMBL" id="AAPJ01000005">
    <property type="protein sequence ID" value="EAS49459.1"/>
    <property type="molecule type" value="Genomic_DNA"/>
</dbReference>
<evidence type="ECO:0000256" key="8">
    <source>
        <dbReference type="ARBA" id="ARBA00023239"/>
    </source>
</evidence>
<dbReference type="Proteomes" id="UP000000321">
    <property type="component" value="Unassembled WGS sequence"/>
</dbReference>
<evidence type="ECO:0000256" key="9">
    <source>
        <dbReference type="ARBA" id="ARBA00023270"/>
    </source>
</evidence>
<dbReference type="OrthoDB" id="7580479at2"/>
<dbReference type="InterPro" id="IPR043133">
    <property type="entry name" value="GTP-CH-I_C/QueF"/>
</dbReference>
<evidence type="ECO:0000256" key="12">
    <source>
        <dbReference type="ARBA" id="ARBA00047628"/>
    </source>
</evidence>
<evidence type="ECO:0000256" key="4">
    <source>
        <dbReference type="ARBA" id="ARBA00005708"/>
    </source>
</evidence>
<dbReference type="GO" id="GO:0046656">
    <property type="term" value="P:folic acid biosynthetic process"/>
    <property type="evidence" value="ECO:0007669"/>
    <property type="project" value="UniProtKB-KW"/>
</dbReference>
<dbReference type="RefSeq" id="WP_009210879.1">
    <property type="nucleotide sequence ID" value="NZ_BBWP01000010.1"/>
</dbReference>
<evidence type="ECO:0000256" key="5">
    <source>
        <dbReference type="ARBA" id="ARBA00012553"/>
    </source>
</evidence>
<comment type="catalytic activity">
    <reaction evidence="12">
        <text>2 D-glyceraldehyde 3-phosphate = 4-(hydroxymethyl)-2-furancarboxaldehyde phosphate + phosphate + 2 H2O</text>
        <dbReference type="Rhea" id="RHEA:43536"/>
        <dbReference type="ChEBI" id="CHEBI:15377"/>
        <dbReference type="ChEBI" id="CHEBI:43474"/>
        <dbReference type="ChEBI" id="CHEBI:59776"/>
        <dbReference type="ChEBI" id="CHEBI:83407"/>
        <dbReference type="EC" id="4.2.3.153"/>
    </reaction>
</comment>
<dbReference type="HOGENOM" id="CLU_059171_0_0_5"/>
<dbReference type="InterPro" id="IPR007565">
    <property type="entry name" value="4HFCP_synth"/>
</dbReference>
<evidence type="ECO:0000256" key="7">
    <source>
        <dbReference type="ARBA" id="ARBA00022909"/>
    </source>
</evidence>
<dbReference type="EC" id="4.1.2.25" evidence="6"/>
<evidence type="ECO:0000313" key="15">
    <source>
        <dbReference type="Proteomes" id="UP000000321"/>
    </source>
</evidence>
<protein>
    <recommendedName>
        <fullName evidence="10">4-(hydroxymethyl)-2-furancarboxaldehyde-phosphate synthase</fullName>
        <ecNumber evidence="6">4.1.2.25</ecNumber>
        <ecNumber evidence="5">4.2.3.153</ecNumber>
    </recommendedName>
    <alternativeName>
        <fullName evidence="11">7,8-dihydroneopterin aldolase</fullName>
    </alternativeName>
</protein>
<reference evidence="14 15" key="1">
    <citation type="journal article" date="2008" name="Appl. Environ. Microbiol.">
        <title>Genomic insights into Mn(II) oxidation by the marine alphaproteobacterium Aurantimonas sp. strain SI85-9A1.</title>
        <authorList>
            <person name="Dick G.J."/>
            <person name="Podell S."/>
            <person name="Johnson H.A."/>
            <person name="Rivera-Espinoza Y."/>
            <person name="Bernier-Latmani R."/>
            <person name="McCarthy J.K."/>
            <person name="Torpey J.W."/>
            <person name="Clement B.G."/>
            <person name="Gaasterland T."/>
            <person name="Tebo B.M."/>
        </authorList>
    </citation>
    <scope>NUCLEOTIDE SEQUENCE [LARGE SCALE GENOMIC DNA]</scope>
    <source>
        <strain evidence="14 15">SI85-9A1</strain>
    </source>
</reference>
<keyword evidence="9" id="KW-0704">Schiff base</keyword>
<keyword evidence="8" id="KW-0456">Lyase</keyword>
<evidence type="ECO:0000256" key="11">
    <source>
        <dbReference type="ARBA" id="ARBA00032903"/>
    </source>
</evidence>
<dbReference type="PANTHER" id="PTHR42844:SF1">
    <property type="entry name" value="DIHYDRONEOPTERIN ALDOLASE 1-RELATED"/>
    <property type="match status" value="1"/>
</dbReference>
<dbReference type="Pfam" id="PF04476">
    <property type="entry name" value="4HFCP_synth"/>
    <property type="match status" value="1"/>
</dbReference>
<evidence type="ECO:0000259" key="13">
    <source>
        <dbReference type="SMART" id="SM00905"/>
    </source>
</evidence>
<evidence type="ECO:0000313" key="14">
    <source>
        <dbReference type="EMBL" id="EAS49459.1"/>
    </source>
</evidence>
<dbReference type="SMART" id="SM00905">
    <property type="entry name" value="FolB"/>
    <property type="match status" value="1"/>
</dbReference>
<dbReference type="BioCyc" id="AURANTIMONAS:SI859A1_03062-MONOMER"/>
<comment type="similarity">
    <text evidence="4">Belongs to the DHNA family.</text>
</comment>
<comment type="pathway">
    <text evidence="3">Cofactor biosynthesis; tetrahydrofolate biosynthesis; 2-amino-4-hydroxy-6-hydroxymethyl-7,8-dihydropteridine diphosphate from 7,8-dihydroneopterin triphosphate: step 3/4.</text>
</comment>
<evidence type="ECO:0000256" key="6">
    <source>
        <dbReference type="ARBA" id="ARBA00013043"/>
    </source>
</evidence>